<dbReference type="SUPFAM" id="SSF47188">
    <property type="entry name" value="Hemerythrin-like"/>
    <property type="match status" value="1"/>
</dbReference>
<organism evidence="5 6">
    <name type="scientific">Acinetobacter qingfengensis</name>
    <dbReference type="NCBI Taxonomy" id="1262585"/>
    <lineage>
        <taxon>Bacteria</taxon>
        <taxon>Pseudomonadati</taxon>
        <taxon>Pseudomonadota</taxon>
        <taxon>Gammaproteobacteria</taxon>
        <taxon>Moraxellales</taxon>
        <taxon>Moraxellaceae</taxon>
        <taxon>Acinetobacter</taxon>
    </lineage>
</organism>
<feature type="domain" description="Hemerythrin-like" evidence="4">
    <location>
        <begin position="11"/>
        <end position="126"/>
    </location>
</feature>
<evidence type="ECO:0000256" key="2">
    <source>
        <dbReference type="ARBA" id="ARBA00022723"/>
    </source>
</evidence>
<dbReference type="PANTHER" id="PTHR37164:SF1">
    <property type="entry name" value="BACTERIOHEMERYTHRIN"/>
    <property type="match status" value="1"/>
</dbReference>
<protein>
    <submittedName>
        <fullName evidence="5">Hemerythrin</fullName>
    </submittedName>
</protein>
<dbReference type="InterPro" id="IPR012827">
    <property type="entry name" value="Hemerythrin_metal-bd"/>
</dbReference>
<dbReference type="InterPro" id="IPR012312">
    <property type="entry name" value="Hemerythrin-like"/>
</dbReference>
<dbReference type="STRING" id="1262585.BJI46_07935"/>
<evidence type="ECO:0000256" key="1">
    <source>
        <dbReference type="ARBA" id="ARBA00010587"/>
    </source>
</evidence>
<dbReference type="Pfam" id="PF01814">
    <property type="entry name" value="Hemerythrin"/>
    <property type="match status" value="1"/>
</dbReference>
<keyword evidence="2" id="KW-0479">Metal-binding</keyword>
<dbReference type="InterPro" id="IPR035938">
    <property type="entry name" value="Hemerythrin-like_sf"/>
</dbReference>
<dbReference type="NCBIfam" id="NF033749">
    <property type="entry name" value="bact_hemeryth"/>
    <property type="match status" value="1"/>
</dbReference>
<dbReference type="PANTHER" id="PTHR37164">
    <property type="entry name" value="BACTERIOHEMERYTHRIN"/>
    <property type="match status" value="1"/>
</dbReference>
<comment type="caution">
    <text evidence="5">The sequence shown here is derived from an EMBL/GenBank/DDBJ whole genome shotgun (WGS) entry which is preliminary data.</text>
</comment>
<dbReference type="NCBIfam" id="TIGR02481">
    <property type="entry name" value="hemeryth_dom"/>
    <property type="match status" value="1"/>
</dbReference>
<evidence type="ECO:0000313" key="6">
    <source>
        <dbReference type="Proteomes" id="UP000185895"/>
    </source>
</evidence>
<dbReference type="Gene3D" id="1.20.120.50">
    <property type="entry name" value="Hemerythrin-like"/>
    <property type="match status" value="1"/>
</dbReference>
<dbReference type="NCBIfam" id="NF002007">
    <property type="entry name" value="PRK00808.1"/>
    <property type="match status" value="1"/>
</dbReference>
<dbReference type="InterPro" id="IPR050669">
    <property type="entry name" value="Hemerythrin"/>
</dbReference>
<dbReference type="RefSeq" id="WP_070068740.1">
    <property type="nucleotide sequence ID" value="NZ_MKKK01000003.1"/>
</dbReference>
<reference evidence="5 6" key="1">
    <citation type="submission" date="2016-09" db="EMBL/GenBank/DDBJ databases">
        <authorList>
            <person name="Capua I."/>
            <person name="De Benedictis P."/>
            <person name="Joannis T."/>
            <person name="Lombin L.H."/>
            <person name="Cattoli G."/>
        </authorList>
    </citation>
    <scope>NUCLEOTIDE SEQUENCE [LARGE SCALE GENOMIC DNA]</scope>
    <source>
        <strain evidence="5 6">ANC 4671</strain>
    </source>
</reference>
<accession>A0A1E7RER7</accession>
<proteinExistence type="inferred from homology"/>
<dbReference type="OrthoDB" id="1122424at2"/>
<evidence type="ECO:0000259" key="4">
    <source>
        <dbReference type="Pfam" id="PF01814"/>
    </source>
</evidence>
<keyword evidence="3" id="KW-0408">Iron</keyword>
<dbReference type="EMBL" id="MKKK01000003">
    <property type="protein sequence ID" value="OEY97821.1"/>
    <property type="molecule type" value="Genomic_DNA"/>
</dbReference>
<dbReference type="AlphaFoldDB" id="A0A1E7RER7"/>
<dbReference type="Proteomes" id="UP000185895">
    <property type="component" value="Unassembled WGS sequence"/>
</dbReference>
<keyword evidence="6" id="KW-1185">Reference proteome</keyword>
<dbReference type="CDD" id="cd12107">
    <property type="entry name" value="Hemerythrin"/>
    <property type="match status" value="1"/>
</dbReference>
<evidence type="ECO:0000256" key="3">
    <source>
        <dbReference type="ARBA" id="ARBA00023004"/>
    </source>
</evidence>
<name>A0A1E7RER7_9GAMM</name>
<sequence length="153" mass="18406">MMMKWQSDYDTGIDVIDDQHRRIVDYINDLEEVLSTPNYQRHQIQDVLNSIIDYTQSHFTFEESLQEEAGYKYRVPHKRVHDIFIRKIESYRDRFLAGEPIEGELHQLLCSWLIHHIKHDDKDYVGAVKENMIGFIQQQEKKKGKSWFARFFG</sequence>
<dbReference type="GO" id="GO:0046872">
    <property type="term" value="F:metal ion binding"/>
    <property type="evidence" value="ECO:0007669"/>
    <property type="project" value="UniProtKB-KW"/>
</dbReference>
<comment type="similarity">
    <text evidence="1">Belongs to the hemerythrin family.</text>
</comment>
<gene>
    <name evidence="5" type="ORF">BJI46_07935</name>
</gene>
<evidence type="ECO:0000313" key="5">
    <source>
        <dbReference type="EMBL" id="OEY97821.1"/>
    </source>
</evidence>